<keyword evidence="3" id="KW-1185">Reference proteome</keyword>
<dbReference type="Proteomes" id="UP001160499">
    <property type="component" value="Unassembled WGS sequence"/>
</dbReference>
<evidence type="ECO:0000256" key="1">
    <source>
        <dbReference type="SAM" id="MobiDB-lite"/>
    </source>
</evidence>
<organism evidence="2 3">
    <name type="scientific">Streptomyces pseudovenezuelae</name>
    <dbReference type="NCBI Taxonomy" id="67350"/>
    <lineage>
        <taxon>Bacteria</taxon>
        <taxon>Bacillati</taxon>
        <taxon>Actinomycetota</taxon>
        <taxon>Actinomycetes</taxon>
        <taxon>Kitasatosporales</taxon>
        <taxon>Streptomycetaceae</taxon>
        <taxon>Streptomyces</taxon>
        <taxon>Streptomyces aurantiacus group</taxon>
    </lineage>
</organism>
<evidence type="ECO:0000313" key="2">
    <source>
        <dbReference type="EMBL" id="MDH6219392.1"/>
    </source>
</evidence>
<protein>
    <submittedName>
        <fullName evidence="2">Uncharacterized protein</fullName>
    </submittedName>
</protein>
<comment type="caution">
    <text evidence="2">The sequence shown here is derived from an EMBL/GenBank/DDBJ whole genome shotgun (WGS) entry which is preliminary data.</text>
</comment>
<feature type="region of interest" description="Disordered" evidence="1">
    <location>
        <begin position="1"/>
        <end position="34"/>
    </location>
</feature>
<dbReference type="EMBL" id="JARXVH010000012">
    <property type="protein sequence ID" value="MDH6219392.1"/>
    <property type="molecule type" value="Genomic_DNA"/>
</dbReference>
<sequence length="70" mass="7463">MDAPAGLTSGGRRAELTKKPVPVQGRASPWHGGLPGTVRALGLTHTTQDPVRYDTAEARWVSDVDEATPR</sequence>
<name>A0ABT6LSV0_9ACTN</name>
<accession>A0ABT6LSV0</accession>
<evidence type="ECO:0000313" key="3">
    <source>
        <dbReference type="Proteomes" id="UP001160499"/>
    </source>
</evidence>
<proteinExistence type="predicted"/>
<reference evidence="2 3" key="1">
    <citation type="submission" date="2023-04" db="EMBL/GenBank/DDBJ databases">
        <title>Forest soil microbial communities from Buena Vista Peninsula, Colon Province, Panama.</title>
        <authorList>
            <person name="Bouskill N."/>
        </authorList>
    </citation>
    <scope>NUCLEOTIDE SEQUENCE [LARGE SCALE GENOMIC DNA]</scope>
    <source>
        <strain evidence="2 3">GGS1</strain>
    </source>
</reference>
<gene>
    <name evidence="2" type="ORF">M2283_006726</name>
</gene>